<gene>
    <name evidence="2" type="ORF">SAMN04488071_1781</name>
</gene>
<accession>A0A1G6ZH64</accession>
<evidence type="ECO:0000313" key="2">
    <source>
        <dbReference type="EMBL" id="SDE00976.1"/>
    </source>
</evidence>
<feature type="domain" description="ChrR-like cupin" evidence="1">
    <location>
        <begin position="109"/>
        <end position="200"/>
    </location>
</feature>
<dbReference type="InterPro" id="IPR014710">
    <property type="entry name" value="RmlC-like_jellyroll"/>
</dbReference>
<proteinExistence type="predicted"/>
<dbReference type="SUPFAM" id="SSF51182">
    <property type="entry name" value="RmlC-like cupins"/>
    <property type="match status" value="1"/>
</dbReference>
<dbReference type="AlphaFoldDB" id="A0A1G6ZH64"/>
<dbReference type="Pfam" id="PF12973">
    <property type="entry name" value="Cupin_7"/>
    <property type="match status" value="1"/>
</dbReference>
<dbReference type="EMBL" id="FNAK01000004">
    <property type="protein sequence ID" value="SDE00976.1"/>
    <property type="molecule type" value="Genomic_DNA"/>
</dbReference>
<dbReference type="OrthoDB" id="2988517at2"/>
<sequence>MTQQYGLIPDEWLVSYAAGALSDERALLVATHVAYHPSLKARVADAEAIGGALLEAQDATSNLDMSFDDLMARIDMPELDAEDEATPILTSDDDLPTPLRSYLDKPLDGLKWRMMGPGMYQHKLSSGPDGEKLWLLRARGGTEMPLHDHTGLEMTLVLRGSYHVGDKRFGPGLLELADKDVTNHQPMIDEGEDCICLVVTDAPIRLHSFIGRMIQPFIGL</sequence>
<organism evidence="2 3">
    <name type="scientific">Kordiimonas lacus</name>
    <dbReference type="NCBI Taxonomy" id="637679"/>
    <lineage>
        <taxon>Bacteria</taxon>
        <taxon>Pseudomonadati</taxon>
        <taxon>Pseudomonadota</taxon>
        <taxon>Alphaproteobacteria</taxon>
        <taxon>Kordiimonadales</taxon>
        <taxon>Kordiimonadaceae</taxon>
        <taxon>Kordiimonas</taxon>
    </lineage>
</organism>
<dbReference type="Gene3D" id="1.10.10.1320">
    <property type="entry name" value="Anti-sigma factor, zinc-finger domain"/>
    <property type="match status" value="1"/>
</dbReference>
<dbReference type="InterPro" id="IPR025979">
    <property type="entry name" value="ChrR-like_cupin_dom"/>
</dbReference>
<dbReference type="RefSeq" id="WP_068304611.1">
    <property type="nucleotide sequence ID" value="NZ_DAIOMO010000004.1"/>
</dbReference>
<name>A0A1G6ZH64_9PROT</name>
<dbReference type="NCBIfam" id="TIGR02451">
    <property type="entry name" value="anti_sig_ChrR"/>
    <property type="match status" value="1"/>
</dbReference>
<evidence type="ECO:0000313" key="3">
    <source>
        <dbReference type="Proteomes" id="UP000183685"/>
    </source>
</evidence>
<dbReference type="InterPro" id="IPR011051">
    <property type="entry name" value="RmlC_Cupin_sf"/>
</dbReference>
<dbReference type="InterPro" id="IPR041916">
    <property type="entry name" value="Anti_sigma_zinc_sf"/>
</dbReference>
<reference evidence="2 3" key="1">
    <citation type="submission" date="2016-10" db="EMBL/GenBank/DDBJ databases">
        <authorList>
            <person name="de Groot N.N."/>
        </authorList>
    </citation>
    <scope>NUCLEOTIDE SEQUENCE [LARGE SCALE GENOMIC DNA]</scope>
    <source>
        <strain evidence="2 3">CGMCC 1.9109</strain>
    </source>
</reference>
<dbReference type="Gene3D" id="2.60.120.10">
    <property type="entry name" value="Jelly Rolls"/>
    <property type="match status" value="1"/>
</dbReference>
<keyword evidence="3" id="KW-1185">Reference proteome</keyword>
<dbReference type="InterPro" id="IPR012807">
    <property type="entry name" value="Anti-sigma_ChrR"/>
</dbReference>
<evidence type="ECO:0000259" key="1">
    <source>
        <dbReference type="Pfam" id="PF12973"/>
    </source>
</evidence>
<protein>
    <submittedName>
        <fullName evidence="2">Anti-ECFsigma factor, ChrR</fullName>
    </submittedName>
</protein>
<dbReference type="STRING" id="637679.GCA_001550055_02074"/>
<dbReference type="CDD" id="cd20301">
    <property type="entry name" value="cupin_ChrR"/>
    <property type="match status" value="1"/>
</dbReference>
<dbReference type="Proteomes" id="UP000183685">
    <property type="component" value="Unassembled WGS sequence"/>
</dbReference>